<dbReference type="AlphaFoldDB" id="A0A426QLQ4"/>
<dbReference type="RefSeq" id="WP_125182031.1">
    <property type="nucleotide sequence ID" value="NZ_QZMU01000001.1"/>
</dbReference>
<keyword evidence="3" id="KW-1185">Reference proteome</keyword>
<organism evidence="2 3">
    <name type="scientific">Thiohalobacter thiocyanaticus</name>
    <dbReference type="NCBI Taxonomy" id="585455"/>
    <lineage>
        <taxon>Bacteria</taxon>
        <taxon>Pseudomonadati</taxon>
        <taxon>Pseudomonadota</taxon>
        <taxon>Gammaproteobacteria</taxon>
        <taxon>Thiohalobacterales</taxon>
        <taxon>Thiohalobacteraceae</taxon>
        <taxon>Thiohalobacter</taxon>
    </lineage>
</organism>
<dbReference type="Pfam" id="PF01370">
    <property type="entry name" value="Epimerase"/>
    <property type="match status" value="1"/>
</dbReference>
<dbReference type="GO" id="GO:0004029">
    <property type="term" value="F:aldehyde dehydrogenase (NAD+) activity"/>
    <property type="evidence" value="ECO:0007669"/>
    <property type="project" value="TreeGrafter"/>
</dbReference>
<comment type="caution">
    <text evidence="2">The sequence shown here is derived from an EMBL/GenBank/DDBJ whole genome shotgun (WGS) entry which is preliminary data.</text>
</comment>
<dbReference type="InterPro" id="IPR051783">
    <property type="entry name" value="NAD(P)-dependent_oxidoreduct"/>
</dbReference>
<feature type="domain" description="NAD-dependent epimerase/dehydratase" evidence="1">
    <location>
        <begin position="9"/>
        <end position="235"/>
    </location>
</feature>
<evidence type="ECO:0000259" key="1">
    <source>
        <dbReference type="Pfam" id="PF01370"/>
    </source>
</evidence>
<proteinExistence type="predicted"/>
<dbReference type="PANTHER" id="PTHR48079:SF6">
    <property type="entry name" value="NAD(P)-BINDING DOMAIN-CONTAINING PROTEIN-RELATED"/>
    <property type="match status" value="1"/>
</dbReference>
<evidence type="ECO:0000313" key="3">
    <source>
        <dbReference type="Proteomes" id="UP000287798"/>
    </source>
</evidence>
<dbReference type="InterPro" id="IPR036291">
    <property type="entry name" value="NAD(P)-bd_dom_sf"/>
</dbReference>
<reference evidence="2 3" key="1">
    <citation type="journal article" date="2010" name="Int. J. Syst. Evol. Microbiol.">
        <title>Thiohalobacter thiocyanaticus gen. nov., sp. nov., a moderately halophilic, sulfur-oxidizing gammaproteobacterium from hypersaline lakes, that utilizes thiocyanate.</title>
        <authorList>
            <person name="Sorokin D.Y."/>
            <person name="Kovaleva O.L."/>
            <person name="Tourova T.P."/>
            <person name="Muyzer G."/>
        </authorList>
    </citation>
    <scope>NUCLEOTIDE SEQUENCE [LARGE SCALE GENOMIC DNA]</scope>
    <source>
        <strain evidence="2 3">Hrh1</strain>
    </source>
</reference>
<dbReference type="PANTHER" id="PTHR48079">
    <property type="entry name" value="PROTEIN YEEZ"/>
    <property type="match status" value="1"/>
</dbReference>
<name>A0A426QLQ4_9GAMM</name>
<dbReference type="Proteomes" id="UP000287798">
    <property type="component" value="Unassembled WGS sequence"/>
</dbReference>
<dbReference type="EMBL" id="QZMU01000001">
    <property type="protein sequence ID" value="RRQ22691.1"/>
    <property type="molecule type" value="Genomic_DNA"/>
</dbReference>
<evidence type="ECO:0000313" key="2">
    <source>
        <dbReference type="EMBL" id="RRQ22691.1"/>
    </source>
</evidence>
<accession>A0A426QLQ4</accession>
<dbReference type="InterPro" id="IPR001509">
    <property type="entry name" value="Epimerase_deHydtase"/>
</dbReference>
<sequence>MVESGKLRVLVTGATGFLGGNILRALRQHSGVEPVAACRNASRLDAQDAENARIGDLLDPAYRRELLRDIDVVCHAGTWASMWGHKRLERSRFFEPTCDLIEQAIEQGVKRFLMASTVVIGEVTATGGMHDDFSAKRHTGFWPHLDYLMDVDDYMRINSCRGTRMVTLRLGHFVGAGNRLGMLPAIVPRLKTYLVPWLGGGRKHLPLVADTDLGRAFTLAATTENLNDYESFNICGRDFPTLREVVSYIAQQAGVPKPVYGVPYRAGYMFGWLMEALKPVLPGSSPFLTRSIVHLCEDWICPTGYAEQKLGYVPQKDWRVAVDEHLADLKSDGYPWPALCQP</sequence>
<gene>
    <name evidence="2" type="ORF">D6C00_12640</name>
</gene>
<protein>
    <submittedName>
        <fullName evidence="2">NAD-dependent epimerase/dehydratase family protein</fullName>
    </submittedName>
</protein>
<dbReference type="GO" id="GO:0005737">
    <property type="term" value="C:cytoplasm"/>
    <property type="evidence" value="ECO:0007669"/>
    <property type="project" value="TreeGrafter"/>
</dbReference>
<dbReference type="SUPFAM" id="SSF51735">
    <property type="entry name" value="NAD(P)-binding Rossmann-fold domains"/>
    <property type="match status" value="1"/>
</dbReference>
<dbReference type="OrthoDB" id="9801056at2"/>
<dbReference type="Gene3D" id="3.40.50.720">
    <property type="entry name" value="NAD(P)-binding Rossmann-like Domain"/>
    <property type="match status" value="1"/>
</dbReference>